<accession>A0A673UJS9</accession>
<dbReference type="InterPro" id="IPR011032">
    <property type="entry name" value="GroES-like_sf"/>
</dbReference>
<evidence type="ECO:0000256" key="2">
    <source>
        <dbReference type="ARBA" id="ARBA00011981"/>
    </source>
</evidence>
<dbReference type="SUPFAM" id="SSF50129">
    <property type="entry name" value="GroES-like"/>
    <property type="match status" value="1"/>
</dbReference>
<reference evidence="8" key="1">
    <citation type="submission" date="2025-08" db="UniProtKB">
        <authorList>
            <consortium name="Ensembl"/>
        </authorList>
    </citation>
    <scope>IDENTIFICATION</scope>
</reference>
<comment type="similarity">
    <text evidence="1">Belongs to the NADP-dependent oxidoreductase L4BD family.</text>
</comment>
<dbReference type="AlphaFoldDB" id="A0A673UJS9"/>
<proteinExistence type="inferred from homology"/>
<reference evidence="8" key="2">
    <citation type="submission" date="2025-09" db="UniProtKB">
        <authorList>
            <consortium name="Ensembl"/>
        </authorList>
    </citation>
    <scope>IDENTIFICATION</scope>
</reference>
<feature type="domain" description="Oxidoreductase N-terminal" evidence="7">
    <location>
        <begin position="5"/>
        <end position="59"/>
    </location>
</feature>
<sequence length="76" mass="8613">IVFAKSCTLKKHFEGRSTHGNFELKTVELPPLSSREVMLEALFLTVDPYTRVTAKRLKMGSRMMESKWANSLLGPT</sequence>
<evidence type="ECO:0000313" key="9">
    <source>
        <dbReference type="Proteomes" id="UP000472268"/>
    </source>
</evidence>
<dbReference type="GO" id="GO:0047522">
    <property type="term" value="F:15-oxoprostaglandin 13-reductase [NAD(P)+] activity"/>
    <property type="evidence" value="ECO:0007669"/>
    <property type="project" value="UniProtKB-EC"/>
</dbReference>
<evidence type="ECO:0000256" key="6">
    <source>
        <dbReference type="ARBA" id="ARBA00049070"/>
    </source>
</evidence>
<comment type="catalytic activity">
    <reaction evidence="4">
        <text>13,14-dihydro-15-oxo-prostaglandin F1alpha + NADP(+) = 15-oxoprostaglandin F1alpha + NADPH + H(+)</text>
        <dbReference type="Rhea" id="RHEA:50592"/>
        <dbReference type="ChEBI" id="CHEBI:15378"/>
        <dbReference type="ChEBI" id="CHEBI:57783"/>
        <dbReference type="ChEBI" id="CHEBI:58349"/>
        <dbReference type="ChEBI" id="CHEBI:79072"/>
        <dbReference type="ChEBI" id="CHEBI:133411"/>
    </reaction>
    <physiologicalReaction direction="right-to-left" evidence="4">
        <dbReference type="Rhea" id="RHEA:50594"/>
    </physiologicalReaction>
</comment>
<evidence type="ECO:0000256" key="4">
    <source>
        <dbReference type="ARBA" id="ARBA00047878"/>
    </source>
</evidence>
<comment type="catalytic activity">
    <reaction evidence="5">
        <text>13,14-dihydro-15-oxo-PGF2alpha + NADP(+) = 15-oxoprostaglandin F2alpha + NADPH + H(+)</text>
        <dbReference type="Rhea" id="RHEA:50588"/>
        <dbReference type="ChEBI" id="CHEBI:15378"/>
        <dbReference type="ChEBI" id="CHEBI:57783"/>
        <dbReference type="ChEBI" id="CHEBI:58349"/>
        <dbReference type="ChEBI" id="CHEBI:133374"/>
        <dbReference type="ChEBI" id="CHEBI:133409"/>
    </reaction>
    <physiologicalReaction direction="right-to-left" evidence="5">
        <dbReference type="Rhea" id="RHEA:50590"/>
    </physiologicalReaction>
</comment>
<evidence type="ECO:0000259" key="7">
    <source>
        <dbReference type="Pfam" id="PF16884"/>
    </source>
</evidence>
<dbReference type="EC" id="1.3.1.48" evidence="2"/>
<keyword evidence="9" id="KW-1185">Reference proteome</keyword>
<evidence type="ECO:0000313" key="8">
    <source>
        <dbReference type="Ensembl" id="ENSSSUP00005021492.1"/>
    </source>
</evidence>
<name>A0A673UJS9_SURSU</name>
<dbReference type="Proteomes" id="UP000472268">
    <property type="component" value="Unplaced"/>
</dbReference>
<protein>
    <recommendedName>
        <fullName evidence="3">15-oxoprostaglandin 13-reductase</fullName>
        <ecNumber evidence="2">1.3.1.48</ecNumber>
    </recommendedName>
    <alternativeName>
        <fullName evidence="3">15-oxoprostaglandin 13-reductase</fullName>
    </alternativeName>
</protein>
<comment type="catalytic activity">
    <reaction evidence="6">
        <text>13,14-dihydro-15-oxo-prostaglandin E1 + NADP(+) = 15-oxoprostaglandin E1 + NADPH + H(+)</text>
        <dbReference type="Rhea" id="RHEA:50584"/>
        <dbReference type="ChEBI" id="CHEBI:15378"/>
        <dbReference type="ChEBI" id="CHEBI:57401"/>
        <dbReference type="ChEBI" id="CHEBI:57783"/>
        <dbReference type="ChEBI" id="CHEBI:58349"/>
        <dbReference type="ChEBI" id="CHEBI:133408"/>
    </reaction>
    <physiologicalReaction direction="right-to-left" evidence="6">
        <dbReference type="Rhea" id="RHEA:50586"/>
    </physiologicalReaction>
</comment>
<evidence type="ECO:0000256" key="5">
    <source>
        <dbReference type="ARBA" id="ARBA00048290"/>
    </source>
</evidence>
<dbReference type="InterPro" id="IPR041694">
    <property type="entry name" value="ADH_N_2"/>
</dbReference>
<evidence type="ECO:0000256" key="3">
    <source>
        <dbReference type="ARBA" id="ARBA00033119"/>
    </source>
</evidence>
<dbReference type="Gene3D" id="3.90.180.10">
    <property type="entry name" value="Medium-chain alcohol dehydrogenases, catalytic domain"/>
    <property type="match status" value="1"/>
</dbReference>
<dbReference type="Pfam" id="PF16884">
    <property type="entry name" value="ADH_N_2"/>
    <property type="match status" value="1"/>
</dbReference>
<dbReference type="Ensembl" id="ENSSSUT00005024577.1">
    <property type="protein sequence ID" value="ENSSSUP00005021492.1"/>
    <property type="gene ID" value="ENSSSUG00005013954.1"/>
</dbReference>
<organism evidence="8 9">
    <name type="scientific">Suricata suricatta</name>
    <name type="common">Meerkat</name>
    <dbReference type="NCBI Taxonomy" id="37032"/>
    <lineage>
        <taxon>Eukaryota</taxon>
        <taxon>Metazoa</taxon>
        <taxon>Chordata</taxon>
        <taxon>Craniata</taxon>
        <taxon>Vertebrata</taxon>
        <taxon>Euteleostomi</taxon>
        <taxon>Mammalia</taxon>
        <taxon>Eutheria</taxon>
        <taxon>Laurasiatheria</taxon>
        <taxon>Carnivora</taxon>
        <taxon>Feliformia</taxon>
        <taxon>Herpestidae</taxon>
        <taxon>Suricata</taxon>
    </lineage>
</organism>
<evidence type="ECO:0000256" key="1">
    <source>
        <dbReference type="ARBA" id="ARBA00010460"/>
    </source>
</evidence>